<accession>A0A3M6UNM8</accession>
<evidence type="ECO:0000313" key="2">
    <source>
        <dbReference type="Proteomes" id="UP000275408"/>
    </source>
</evidence>
<reference evidence="1 2" key="1">
    <citation type="journal article" date="2018" name="Sci. Rep.">
        <title>Comparative analysis of the Pocillopora damicornis genome highlights role of immune system in coral evolution.</title>
        <authorList>
            <person name="Cunning R."/>
            <person name="Bay R.A."/>
            <person name="Gillette P."/>
            <person name="Baker A.C."/>
            <person name="Traylor-Knowles N."/>
        </authorList>
    </citation>
    <scope>NUCLEOTIDE SEQUENCE [LARGE SCALE GENOMIC DNA]</scope>
    <source>
        <strain evidence="1">RSMAS</strain>
        <tissue evidence="1">Whole animal</tissue>
    </source>
</reference>
<dbReference type="Proteomes" id="UP000275408">
    <property type="component" value="Unassembled WGS sequence"/>
</dbReference>
<gene>
    <name evidence="1" type="ORF">pdam_00021804</name>
</gene>
<evidence type="ECO:0008006" key="3">
    <source>
        <dbReference type="Google" id="ProtNLM"/>
    </source>
</evidence>
<organism evidence="1 2">
    <name type="scientific">Pocillopora damicornis</name>
    <name type="common">Cauliflower coral</name>
    <name type="synonym">Millepora damicornis</name>
    <dbReference type="NCBI Taxonomy" id="46731"/>
    <lineage>
        <taxon>Eukaryota</taxon>
        <taxon>Metazoa</taxon>
        <taxon>Cnidaria</taxon>
        <taxon>Anthozoa</taxon>
        <taxon>Hexacorallia</taxon>
        <taxon>Scleractinia</taxon>
        <taxon>Astrocoeniina</taxon>
        <taxon>Pocilloporidae</taxon>
        <taxon>Pocillopora</taxon>
    </lineage>
</organism>
<name>A0A3M6UNM8_POCDA</name>
<dbReference type="InterPro" id="IPR012340">
    <property type="entry name" value="NA-bd_OB-fold"/>
</dbReference>
<protein>
    <recommendedName>
        <fullName evidence="3">Replication protein A OB domain-containing protein</fullName>
    </recommendedName>
</protein>
<dbReference type="Gene3D" id="2.40.50.140">
    <property type="entry name" value="Nucleic acid-binding proteins"/>
    <property type="match status" value="1"/>
</dbReference>
<sequence>MTALLDSRQAKKQEAFIDDPSGYIKLMLWRGHADSVSEGSTQLFDKVTVKLTHQEKYLDTRKSDAKCKISLVNNFTESLQPVQNISTVKDLTGKILGVTNLNKCPLQPLLQQKYNYRSSASTGYIYKKQATRTTKLEFQCTMMMIYSLLATSTDDEIIEKILDLELVKVSNDSQNNKLY</sequence>
<dbReference type="EMBL" id="RCHS01001098">
    <property type="protein sequence ID" value="RMX55230.1"/>
    <property type="molecule type" value="Genomic_DNA"/>
</dbReference>
<comment type="caution">
    <text evidence="1">The sequence shown here is derived from an EMBL/GenBank/DDBJ whole genome shotgun (WGS) entry which is preliminary data.</text>
</comment>
<proteinExistence type="predicted"/>
<dbReference type="AlphaFoldDB" id="A0A3M6UNM8"/>
<keyword evidence="2" id="KW-1185">Reference proteome</keyword>
<evidence type="ECO:0000313" key="1">
    <source>
        <dbReference type="EMBL" id="RMX55230.1"/>
    </source>
</evidence>